<comment type="function">
    <text evidence="9">Proton pump that utilizes the energy of pyrophosphate hydrolysis as the driving force for proton movement across the membrane. Generates a proton motive force.</text>
</comment>
<feature type="transmembrane region" description="Helical" evidence="9">
    <location>
        <begin position="430"/>
        <end position="451"/>
    </location>
</feature>
<feature type="transmembrane region" description="Helical" evidence="9">
    <location>
        <begin position="178"/>
        <end position="195"/>
    </location>
</feature>
<keyword evidence="6 9" id="KW-1133">Transmembrane helix</keyword>
<keyword evidence="2 9" id="KW-0813">Transport</keyword>
<evidence type="ECO:0000256" key="2">
    <source>
        <dbReference type="ARBA" id="ARBA00022448"/>
    </source>
</evidence>
<dbReference type="PIRSF" id="PIRSF001265">
    <property type="entry name" value="H+-PPase"/>
    <property type="match status" value="1"/>
</dbReference>
<feature type="transmembrane region" description="Helical" evidence="9">
    <location>
        <begin position="70"/>
        <end position="88"/>
    </location>
</feature>
<feature type="transmembrane region" description="Helical" evidence="9">
    <location>
        <begin position="533"/>
        <end position="554"/>
    </location>
</feature>
<comment type="subcellular location">
    <subcellularLocation>
        <location evidence="9">Cell membrane</location>
        <topology evidence="9">Multi-pass membrane protein</topology>
    </subcellularLocation>
    <subcellularLocation>
        <location evidence="1">Endomembrane system</location>
        <topology evidence="1">Multi-pass membrane protein</topology>
    </subcellularLocation>
</comment>
<evidence type="ECO:0000256" key="5">
    <source>
        <dbReference type="ARBA" id="ARBA00022967"/>
    </source>
</evidence>
<accession>A0ABU6AD15</accession>
<comment type="cofactor">
    <cofactor evidence="9">
        <name>Mg(2+)</name>
        <dbReference type="ChEBI" id="CHEBI:18420"/>
    </cofactor>
</comment>
<dbReference type="EMBL" id="JAWLNX010000012">
    <property type="protein sequence ID" value="MEB3369430.1"/>
    <property type="molecule type" value="Genomic_DNA"/>
</dbReference>
<protein>
    <recommendedName>
        <fullName evidence="9">K(+)-insensitive pyrophosphate-energized proton pump</fullName>
        <ecNumber evidence="9">7.1.3.1</ecNumber>
    </recommendedName>
    <alternativeName>
        <fullName evidence="9">Membrane-bound proton-translocating pyrophosphatase</fullName>
    </alternativeName>
    <alternativeName>
        <fullName evidence="9">Pyrophosphate-energized inorganic pyrophosphatase</fullName>
        <shortName evidence="9">H(+)-PPase</shortName>
    </alternativeName>
</protein>
<evidence type="ECO:0000256" key="4">
    <source>
        <dbReference type="ARBA" id="ARBA00022842"/>
    </source>
</evidence>
<keyword evidence="9" id="KW-0375">Hydrogen ion transport</keyword>
<feature type="site" description="Determinant of potassium independence" evidence="9">
    <location>
        <position position="491"/>
    </location>
</feature>
<comment type="catalytic activity">
    <reaction evidence="9">
        <text>diphosphate + H2O + H(+)(in) = 2 phosphate + 2 H(+)(out)</text>
        <dbReference type="Rhea" id="RHEA:13973"/>
        <dbReference type="ChEBI" id="CHEBI:15377"/>
        <dbReference type="ChEBI" id="CHEBI:15378"/>
        <dbReference type="ChEBI" id="CHEBI:33019"/>
        <dbReference type="ChEBI" id="CHEBI:43474"/>
        <dbReference type="EC" id="7.1.3.1"/>
    </reaction>
</comment>
<dbReference type="InterPro" id="IPR004131">
    <property type="entry name" value="PPase-energised_H-pump"/>
</dbReference>
<feature type="transmembrane region" description="Helical" evidence="9">
    <location>
        <begin position="251"/>
        <end position="269"/>
    </location>
</feature>
<feature type="transmembrane region" description="Helical" evidence="9">
    <location>
        <begin position="100"/>
        <end position="119"/>
    </location>
</feature>
<dbReference type="NCBIfam" id="NF001952">
    <property type="entry name" value="PRK00733.1-4"/>
    <property type="match status" value="1"/>
</dbReference>
<evidence type="ECO:0000256" key="7">
    <source>
        <dbReference type="ARBA" id="ARBA00023065"/>
    </source>
</evidence>
<evidence type="ECO:0000313" key="10">
    <source>
        <dbReference type="EMBL" id="MEB3369430.1"/>
    </source>
</evidence>
<feature type="transmembrane region" description="Helical" evidence="9">
    <location>
        <begin position="349"/>
        <end position="370"/>
    </location>
</feature>
<dbReference type="Pfam" id="PF03030">
    <property type="entry name" value="H_PPase"/>
    <property type="match status" value="1"/>
</dbReference>
<evidence type="ECO:0000256" key="6">
    <source>
        <dbReference type="ARBA" id="ARBA00022989"/>
    </source>
</evidence>
<comment type="caution">
    <text evidence="10">The sequence shown here is derived from an EMBL/GenBank/DDBJ whole genome shotgun (WGS) entry which is preliminary data.</text>
</comment>
<feature type="transmembrane region" description="Helical" evidence="9">
    <location>
        <begin position="17"/>
        <end position="38"/>
    </location>
</feature>
<keyword evidence="7 9" id="KW-0406">Ion transport</keyword>
<feature type="transmembrane region" description="Helical" evidence="9">
    <location>
        <begin position="725"/>
        <end position="745"/>
    </location>
</feature>
<dbReference type="Proteomes" id="UP001327093">
    <property type="component" value="Unassembled WGS sequence"/>
</dbReference>
<keyword evidence="8 9" id="KW-0472">Membrane</keyword>
<feature type="transmembrane region" description="Helical" evidence="9">
    <location>
        <begin position="496"/>
        <end position="513"/>
    </location>
</feature>
<feature type="transmembrane region" description="Helical" evidence="9">
    <location>
        <begin position="148"/>
        <end position="172"/>
    </location>
</feature>
<feature type="transmembrane region" description="Helical" evidence="9">
    <location>
        <begin position="631"/>
        <end position="650"/>
    </location>
</feature>
<keyword evidence="9" id="KW-1003">Cell membrane</keyword>
<comment type="similarity">
    <text evidence="9">Belongs to the H(+)-translocating pyrophosphatase (TC 3.A.10) family. K(+)-insensitive subfamily.</text>
</comment>
<keyword evidence="3 9" id="KW-0812">Transmembrane</keyword>
<name>A0ABU6AD15_9PSEU</name>
<feature type="transmembrane region" description="Helical" evidence="9">
    <location>
        <begin position="308"/>
        <end position="329"/>
    </location>
</feature>
<keyword evidence="4 9" id="KW-0460">Magnesium</keyword>
<evidence type="ECO:0000256" key="3">
    <source>
        <dbReference type="ARBA" id="ARBA00022692"/>
    </source>
</evidence>
<evidence type="ECO:0000256" key="8">
    <source>
        <dbReference type="ARBA" id="ARBA00023136"/>
    </source>
</evidence>
<evidence type="ECO:0000256" key="1">
    <source>
        <dbReference type="ARBA" id="ARBA00004127"/>
    </source>
</evidence>
<evidence type="ECO:0000256" key="9">
    <source>
        <dbReference type="HAMAP-Rule" id="MF_01129"/>
    </source>
</evidence>
<feature type="transmembrane region" description="Helical" evidence="9">
    <location>
        <begin position="699"/>
        <end position="719"/>
    </location>
</feature>
<dbReference type="GO" id="GO:0004427">
    <property type="term" value="F:inorganic diphosphate phosphatase activity"/>
    <property type="evidence" value="ECO:0007669"/>
    <property type="project" value="UniProtKB-EC"/>
</dbReference>
<keyword evidence="5 9" id="KW-1278">Translocase</keyword>
<gene>
    <name evidence="9" type="primary">hppA</name>
    <name evidence="10" type="ORF">R4I43_18630</name>
</gene>
<comment type="caution">
    <text evidence="9">Lacks conserved residue(s) required for the propagation of feature annotation.</text>
</comment>
<dbReference type="NCBIfam" id="NF001960">
    <property type="entry name" value="PRK00733.3-5"/>
    <property type="match status" value="1"/>
</dbReference>
<evidence type="ECO:0000313" key="11">
    <source>
        <dbReference type="Proteomes" id="UP001327093"/>
    </source>
</evidence>
<reference evidence="10 11" key="1">
    <citation type="submission" date="2023-10" db="EMBL/GenBank/DDBJ databases">
        <title>Saccharopolyspora sp. nov., isolated from mangrove soil.</title>
        <authorList>
            <person name="Lu Y."/>
            <person name="Liu W."/>
        </authorList>
    </citation>
    <scope>NUCLEOTIDE SEQUENCE [LARGE SCALE GENOMIC DNA]</scope>
    <source>
        <strain evidence="10 11">S2-29</strain>
    </source>
</reference>
<keyword evidence="11" id="KW-1185">Reference proteome</keyword>
<feature type="transmembrane region" description="Helical" evidence="9">
    <location>
        <begin position="607"/>
        <end position="625"/>
    </location>
</feature>
<feature type="transmembrane region" description="Helical" evidence="9">
    <location>
        <begin position="391"/>
        <end position="424"/>
    </location>
</feature>
<dbReference type="PANTHER" id="PTHR31998">
    <property type="entry name" value="K(+)-INSENSITIVE PYROPHOSPHATE-ENERGIZED PROTON PUMP"/>
    <property type="match status" value="1"/>
</dbReference>
<dbReference type="RefSeq" id="WP_324266938.1">
    <property type="nucleotide sequence ID" value="NZ_JAWLNX010000012.1"/>
</dbReference>
<organism evidence="10 11">
    <name type="scientific">Saccharopolyspora mangrovi</name>
    <dbReference type="NCBI Taxonomy" id="3082379"/>
    <lineage>
        <taxon>Bacteria</taxon>
        <taxon>Bacillati</taxon>
        <taxon>Actinomycetota</taxon>
        <taxon>Actinomycetes</taxon>
        <taxon>Pseudonocardiales</taxon>
        <taxon>Pseudonocardiaceae</taxon>
        <taxon>Saccharopolyspora</taxon>
    </lineage>
</organism>
<keyword evidence="10" id="KW-0378">Hydrolase</keyword>
<dbReference type="HAMAP" id="MF_01129">
    <property type="entry name" value="PPase_energized_pump"/>
    <property type="match status" value="1"/>
</dbReference>
<sequence length="768" mass="77768">MDLTQQATGIELAGIDYGVVGAVMVIALAALAFGYVLIKEVLAAGQGTAKMQDIAKAVQEGASAYLNRQFRTLAIFAVAVFLVLFALPAETIGERIGRSVFFLFGAAFSAAIGYLGMWLSTRANVRVAAAAREPGEGREKAMRVAFRTGGVVGMMTVGLGLFGAALVVLVYAGGAPRVLEGFGFGAALLAMFMRVGGGIFTKAADVGADLVGKVEQNIPEDDPRNAATIADNVGDNVGDCAGMAADLFESYAVTLVASLILGTAAFGAHGLLFPLIVPAIGVLTAVIGVYITKARAGESALTAINRSFYISAGISAVLCAVAAMLYLPSTFAELSGVSEEVRATPGSPALVALMAVIIGILLAVVILKLTGYFTATEHRPVQDVGKSSLTGAATVILTGLSVGFESAVYTAAIIGAAVFGAFLLSGSLPVALFAIALAGCGLLTTVGVIVAMDTFGPVSDNAQGIAEMSGDVEGEGAKILTELDAVGNTTKAITKGIAIATAVLAATALFGSYTDAIGAALSDVAGELSTSEFFVYAPNVLVGVIIGAAVVFLFSGLAINAVSRAAGAVVYEVRRQFKDKPGIMDGSERPEYGRVVDICTRDSLRELATPGLLAVLAPIAVGFGLGVGPLAGYLAGAIATGTLMAIFLANSGGAWDNSKKLVEDGYHGGKGSEAHAATVIGDTVGDPFKDTAGPAINPLLKVMNLVSVLIAPAVVYFAVGDAANPAVRIGIAVVALAVITGAVVISKRRSTAIADEPADDKTINGARA</sequence>
<proteinExistence type="inferred from homology"/>
<comment type="subunit">
    <text evidence="9">Homodimer.</text>
</comment>
<dbReference type="NCBIfam" id="TIGR01104">
    <property type="entry name" value="V_PPase"/>
    <property type="match status" value="1"/>
</dbReference>
<dbReference type="EC" id="7.1.3.1" evidence="9"/>
<feature type="transmembrane region" description="Helical" evidence="9">
    <location>
        <begin position="275"/>
        <end position="296"/>
    </location>
</feature>